<proteinExistence type="predicted"/>
<dbReference type="EnsemblMetazoa" id="CPIJ009661-RA">
    <property type="protein sequence ID" value="CPIJ009661-PA"/>
    <property type="gene ID" value="CPIJ009661"/>
</dbReference>
<gene>
    <name evidence="4" type="primary">6042218</name>
    <name evidence="3" type="ORF">CpipJ_CPIJ009661</name>
</gene>
<keyword evidence="1" id="KW-0472">Membrane</keyword>
<feature type="chain" id="PRO_5014566945" evidence="2">
    <location>
        <begin position="20"/>
        <end position="607"/>
    </location>
</feature>
<feature type="transmembrane region" description="Helical" evidence="1">
    <location>
        <begin position="505"/>
        <end position="526"/>
    </location>
</feature>
<reference evidence="4" key="2">
    <citation type="submission" date="2020-05" db="UniProtKB">
        <authorList>
            <consortium name="EnsemblMetazoa"/>
        </authorList>
    </citation>
    <scope>IDENTIFICATION</scope>
    <source>
        <strain evidence="4">JHB</strain>
    </source>
</reference>
<evidence type="ECO:0000313" key="5">
    <source>
        <dbReference type="Proteomes" id="UP000002320"/>
    </source>
</evidence>
<dbReference type="KEGG" id="cqu:CpipJ_CPIJ009661"/>
<evidence type="ECO:0000256" key="1">
    <source>
        <dbReference type="SAM" id="Phobius"/>
    </source>
</evidence>
<dbReference type="InParanoid" id="B0WRM5"/>
<reference evidence="3" key="1">
    <citation type="submission" date="2007-03" db="EMBL/GenBank/DDBJ databases">
        <title>Annotation of Culex pipiens quinquefasciatus.</title>
        <authorList>
            <consortium name="The Broad Institute Genome Sequencing Platform"/>
            <person name="Atkinson P.W."/>
            <person name="Hemingway J."/>
            <person name="Christensen B.M."/>
            <person name="Higgs S."/>
            <person name="Kodira C."/>
            <person name="Hannick L."/>
            <person name="Megy K."/>
            <person name="O'Leary S."/>
            <person name="Pearson M."/>
            <person name="Haas B.J."/>
            <person name="Mauceli E."/>
            <person name="Wortman J.R."/>
            <person name="Lee N.H."/>
            <person name="Guigo R."/>
            <person name="Stanke M."/>
            <person name="Alvarado L."/>
            <person name="Amedeo P."/>
            <person name="Antoine C.H."/>
            <person name="Arensburger P."/>
            <person name="Bidwell S.L."/>
            <person name="Crawford M."/>
            <person name="Camaro F."/>
            <person name="Devon K."/>
            <person name="Engels R."/>
            <person name="Hammond M."/>
            <person name="Howarth C."/>
            <person name="Koehrsen M."/>
            <person name="Lawson D."/>
            <person name="Montgomery P."/>
            <person name="Nene V."/>
            <person name="Nusbaum C."/>
            <person name="Puiu D."/>
            <person name="Romero-Severson J."/>
            <person name="Severson D.W."/>
            <person name="Shumway M."/>
            <person name="Sisk P."/>
            <person name="Stolte C."/>
            <person name="Zeng Q."/>
            <person name="Eisenstadt E."/>
            <person name="Fraser-Liggett C."/>
            <person name="Strausberg R."/>
            <person name="Galagan J."/>
            <person name="Birren B."/>
            <person name="Collins F.H."/>
        </authorList>
    </citation>
    <scope>NUCLEOTIDE SEQUENCE [LARGE SCALE GENOMIC DNA]</scope>
    <source>
        <strain evidence="3">JHB</strain>
    </source>
</reference>
<evidence type="ECO:0000256" key="2">
    <source>
        <dbReference type="SAM" id="SignalP"/>
    </source>
</evidence>
<evidence type="ECO:0000313" key="4">
    <source>
        <dbReference type="EnsemblMetazoa" id="CPIJ009661-PA"/>
    </source>
</evidence>
<dbReference type="VEuPathDB" id="VectorBase:CPIJ009661"/>
<feature type="signal peptide" evidence="2">
    <location>
        <begin position="1"/>
        <end position="19"/>
    </location>
</feature>
<sequence length="607" mass="68601">MLSEIVVLQLLLIAAPSQASDTFVASVIRLAEDLMREPSAVRRGFWFFKTSTSGWHSVDLLEKLLTSDPFASQPKLLFDELSSTDRGSTGLPTMVVVYLDKIDPVIITENPKLRHLIRRTNVTALRDLFTAVPKVGFLSDLTMARIVLRKQLNIDPKTSRTQFVMLEELLATDLMFHFFGARNTMRTRFADLQQRIYESGFMEYWMSIYAASQSIQPADLAEQTPRMIKYEQLQQLKGTNPRPLELLHGELVHVGEDLLQQTDTRPDFWFLKESVVAPSVEDVHEQLLLTEPFASHPKSVINERADWWTDSKFAPPTLVVVFPFISGNQLSTVLKLLVGVRLLDILYVAVYPDRSQYETFIYVVHSDAVQVIQYESLQQVFPDQTDLEGHTVNACTHHGGSYSEVDPVRGHSRGVDVELVRVIIGHLNGTLNVKFVECRPGERFVRCVERRLDLSECLFNFGRWRLENVDYGVPIMPFYSQVLVVARGEPLSVYELMAAPFTKSLWNLLNLMIVVGLCAILFMRILPQLKLLDLSRNETGVGVVTLGPVLVESLVGSWTHNPKVVSSNPGWMETKALKEVCNCLNNQAFGHLVSSRNLAIENAKATL</sequence>
<accession>B0WRM5</accession>
<organism>
    <name type="scientific">Culex quinquefasciatus</name>
    <name type="common">Southern house mosquito</name>
    <name type="synonym">Culex pungens</name>
    <dbReference type="NCBI Taxonomy" id="7176"/>
    <lineage>
        <taxon>Eukaryota</taxon>
        <taxon>Metazoa</taxon>
        <taxon>Ecdysozoa</taxon>
        <taxon>Arthropoda</taxon>
        <taxon>Hexapoda</taxon>
        <taxon>Insecta</taxon>
        <taxon>Pterygota</taxon>
        <taxon>Neoptera</taxon>
        <taxon>Endopterygota</taxon>
        <taxon>Diptera</taxon>
        <taxon>Nematocera</taxon>
        <taxon>Culicoidea</taxon>
        <taxon>Culicidae</taxon>
        <taxon>Culicinae</taxon>
        <taxon>Culicini</taxon>
        <taxon>Culex</taxon>
        <taxon>Culex</taxon>
    </lineage>
</organism>
<dbReference type="EMBL" id="DS232057">
    <property type="protein sequence ID" value="EDS33425.1"/>
    <property type="molecule type" value="Genomic_DNA"/>
</dbReference>
<keyword evidence="2" id="KW-0732">Signal</keyword>
<dbReference type="AlphaFoldDB" id="B0WRM5"/>
<keyword evidence="1" id="KW-1133">Transmembrane helix</keyword>
<protein>
    <submittedName>
        <fullName evidence="3 4">Uncharacterized protein</fullName>
    </submittedName>
</protein>
<dbReference type="Proteomes" id="UP000002320">
    <property type="component" value="Unassembled WGS sequence"/>
</dbReference>
<keyword evidence="5" id="KW-1185">Reference proteome</keyword>
<name>B0WRM5_CULQU</name>
<keyword evidence="1" id="KW-0812">Transmembrane</keyword>
<dbReference type="HOGENOM" id="CLU_449976_0_0_1"/>
<evidence type="ECO:0000313" key="3">
    <source>
        <dbReference type="EMBL" id="EDS33425.1"/>
    </source>
</evidence>